<feature type="region of interest" description="Disordered" evidence="1">
    <location>
        <begin position="1"/>
        <end position="35"/>
    </location>
</feature>
<gene>
    <name evidence="2" type="ORF">CA12_41180</name>
</gene>
<evidence type="ECO:0000256" key="1">
    <source>
        <dbReference type="SAM" id="MobiDB-lite"/>
    </source>
</evidence>
<protein>
    <recommendedName>
        <fullName evidence="4">CPXCG motif-containing cysteine-rich protein</fullName>
    </recommendedName>
</protein>
<dbReference type="RefSeq" id="WP_145360964.1">
    <property type="nucleotide sequence ID" value="NZ_CP036265.1"/>
</dbReference>
<feature type="compositionally biased region" description="Low complexity" evidence="1">
    <location>
        <begin position="1"/>
        <end position="21"/>
    </location>
</feature>
<proteinExistence type="predicted"/>
<dbReference type="Proteomes" id="UP000318741">
    <property type="component" value="Chromosome"/>
</dbReference>
<name>A0A517PF26_9PLAN</name>
<evidence type="ECO:0008006" key="4">
    <source>
        <dbReference type="Google" id="ProtNLM"/>
    </source>
</evidence>
<dbReference type="InterPro" id="IPR025990">
    <property type="entry name" value="zinc_ribbon_bacterial"/>
</dbReference>
<evidence type="ECO:0000313" key="2">
    <source>
        <dbReference type="EMBL" id="QDT17980.1"/>
    </source>
</evidence>
<dbReference type="AlphaFoldDB" id="A0A517PF26"/>
<keyword evidence="3" id="KW-1185">Reference proteome</keyword>
<dbReference type="EMBL" id="CP036265">
    <property type="protein sequence ID" value="QDT17980.1"/>
    <property type="molecule type" value="Genomic_DNA"/>
</dbReference>
<evidence type="ECO:0000313" key="3">
    <source>
        <dbReference type="Proteomes" id="UP000318741"/>
    </source>
</evidence>
<organism evidence="2 3">
    <name type="scientific">Alienimonas californiensis</name>
    <dbReference type="NCBI Taxonomy" id="2527989"/>
    <lineage>
        <taxon>Bacteria</taxon>
        <taxon>Pseudomonadati</taxon>
        <taxon>Planctomycetota</taxon>
        <taxon>Planctomycetia</taxon>
        <taxon>Planctomycetales</taxon>
        <taxon>Planctomycetaceae</taxon>
        <taxon>Alienimonas</taxon>
    </lineage>
</organism>
<accession>A0A517PF26</accession>
<dbReference type="OrthoDB" id="9814566at2"/>
<dbReference type="Pfam" id="PF14255">
    <property type="entry name" value="Zn_ribbon_21"/>
    <property type="match status" value="1"/>
</dbReference>
<sequence>MTPDPFDLAARFAAPPASARPGRGEEEEGESPAADEAAYICDACGEEIVVPVDPAAGAKQEYVEDCPVCCRPNLLRISVGPDGSVRCTARPE</sequence>
<dbReference type="KEGG" id="acaf:CA12_41180"/>
<reference evidence="2 3" key="1">
    <citation type="submission" date="2019-02" db="EMBL/GenBank/DDBJ databases">
        <title>Deep-cultivation of Planctomycetes and their phenomic and genomic characterization uncovers novel biology.</title>
        <authorList>
            <person name="Wiegand S."/>
            <person name="Jogler M."/>
            <person name="Boedeker C."/>
            <person name="Pinto D."/>
            <person name="Vollmers J."/>
            <person name="Rivas-Marin E."/>
            <person name="Kohn T."/>
            <person name="Peeters S.H."/>
            <person name="Heuer A."/>
            <person name="Rast P."/>
            <person name="Oberbeckmann S."/>
            <person name="Bunk B."/>
            <person name="Jeske O."/>
            <person name="Meyerdierks A."/>
            <person name="Storesund J.E."/>
            <person name="Kallscheuer N."/>
            <person name="Luecker S."/>
            <person name="Lage O.M."/>
            <person name="Pohl T."/>
            <person name="Merkel B.J."/>
            <person name="Hornburger P."/>
            <person name="Mueller R.-W."/>
            <person name="Bruemmer F."/>
            <person name="Labrenz M."/>
            <person name="Spormann A.M."/>
            <person name="Op den Camp H."/>
            <person name="Overmann J."/>
            <person name="Amann R."/>
            <person name="Jetten M.S.M."/>
            <person name="Mascher T."/>
            <person name="Medema M.H."/>
            <person name="Devos D.P."/>
            <person name="Kaster A.-K."/>
            <person name="Ovreas L."/>
            <person name="Rohde M."/>
            <person name="Galperin M.Y."/>
            <person name="Jogler C."/>
        </authorList>
    </citation>
    <scope>NUCLEOTIDE SEQUENCE [LARGE SCALE GENOMIC DNA]</scope>
    <source>
        <strain evidence="2 3">CA12</strain>
    </source>
</reference>